<proteinExistence type="predicted"/>
<sequence>MSLVGLVSPMQTVVHMLFHDEGLFAPAAEDRPRFLLFAHWPPVVWVIEMFRAAIGVDYAVIRAMTRMEERSIFSKLGSRSIYLALLTVDYVKWLAGPSTERAAIRTPCELESGLTLTRMAFCNVQLSRRREDQEMVPVEDEPLKAARFLRAFRATWSLVSGSSQLDTCGQQRTHTLTSAGGYSTRNVGKYTVIETVRHYECLEITPLSCG</sequence>
<gene>
    <name evidence="1" type="ORF">BO71DRAFT_430413</name>
</gene>
<organism evidence="1 2">
    <name type="scientific">Aspergillus ellipticus CBS 707.79</name>
    <dbReference type="NCBI Taxonomy" id="1448320"/>
    <lineage>
        <taxon>Eukaryota</taxon>
        <taxon>Fungi</taxon>
        <taxon>Dikarya</taxon>
        <taxon>Ascomycota</taxon>
        <taxon>Pezizomycotina</taxon>
        <taxon>Eurotiomycetes</taxon>
        <taxon>Eurotiomycetidae</taxon>
        <taxon>Eurotiales</taxon>
        <taxon>Aspergillaceae</taxon>
        <taxon>Aspergillus</taxon>
        <taxon>Aspergillus subgen. Circumdati</taxon>
    </lineage>
</organism>
<dbReference type="AlphaFoldDB" id="A0A319D9E7"/>
<accession>A0A319D9E7</accession>
<name>A0A319D9E7_9EURO</name>
<keyword evidence="2" id="KW-1185">Reference proteome</keyword>
<dbReference type="EMBL" id="KZ825881">
    <property type="protein sequence ID" value="PYH93970.1"/>
    <property type="molecule type" value="Genomic_DNA"/>
</dbReference>
<dbReference type="Proteomes" id="UP000247810">
    <property type="component" value="Unassembled WGS sequence"/>
</dbReference>
<evidence type="ECO:0000313" key="2">
    <source>
        <dbReference type="Proteomes" id="UP000247810"/>
    </source>
</evidence>
<protein>
    <submittedName>
        <fullName evidence="1">Uncharacterized protein</fullName>
    </submittedName>
</protein>
<evidence type="ECO:0000313" key="1">
    <source>
        <dbReference type="EMBL" id="PYH93970.1"/>
    </source>
</evidence>
<dbReference type="VEuPathDB" id="FungiDB:BO71DRAFT_430413"/>
<reference evidence="1 2" key="1">
    <citation type="submission" date="2018-02" db="EMBL/GenBank/DDBJ databases">
        <title>The genomes of Aspergillus section Nigri reveals drivers in fungal speciation.</title>
        <authorList>
            <consortium name="DOE Joint Genome Institute"/>
            <person name="Vesth T.C."/>
            <person name="Nybo J."/>
            <person name="Theobald S."/>
            <person name="Brandl J."/>
            <person name="Frisvad J.C."/>
            <person name="Nielsen K.F."/>
            <person name="Lyhne E.K."/>
            <person name="Kogle M.E."/>
            <person name="Kuo A."/>
            <person name="Riley R."/>
            <person name="Clum A."/>
            <person name="Nolan M."/>
            <person name="Lipzen A."/>
            <person name="Salamov A."/>
            <person name="Henrissat B."/>
            <person name="Wiebenga A."/>
            <person name="De vries R.P."/>
            <person name="Grigoriev I.V."/>
            <person name="Mortensen U.H."/>
            <person name="Andersen M.R."/>
            <person name="Baker S.E."/>
        </authorList>
    </citation>
    <scope>NUCLEOTIDE SEQUENCE [LARGE SCALE GENOMIC DNA]</scope>
    <source>
        <strain evidence="1 2">CBS 707.79</strain>
    </source>
</reference>